<dbReference type="NCBIfam" id="TIGR00552">
    <property type="entry name" value="nadE"/>
    <property type="match status" value="1"/>
</dbReference>
<dbReference type="OrthoDB" id="2020662at2759"/>
<evidence type="ECO:0000313" key="13">
    <source>
        <dbReference type="Proteomes" id="UP000694845"/>
    </source>
</evidence>
<dbReference type="OMA" id="TSQEVCN"/>
<feature type="compositionally biased region" description="Polar residues" evidence="11">
    <location>
        <begin position="864"/>
        <end position="880"/>
    </location>
</feature>
<evidence type="ECO:0000256" key="7">
    <source>
        <dbReference type="ARBA" id="ARBA00022840"/>
    </source>
</evidence>
<keyword evidence="6" id="KW-0547">Nucleotide-binding</keyword>
<dbReference type="GO" id="GO:0004359">
    <property type="term" value="F:glutaminase activity"/>
    <property type="evidence" value="ECO:0007669"/>
    <property type="project" value="InterPro"/>
</dbReference>
<dbReference type="FunFam" id="3.60.110.10:FF:000003">
    <property type="entry name" value="Glutamine-dependent NAD(+) synthetase"/>
    <property type="match status" value="1"/>
</dbReference>
<dbReference type="SUPFAM" id="SSF52402">
    <property type="entry name" value="Adenine nucleotide alpha hydrolases-like"/>
    <property type="match status" value="1"/>
</dbReference>
<dbReference type="CDD" id="cd07570">
    <property type="entry name" value="GAT_Gln-NAD-synth"/>
    <property type="match status" value="1"/>
</dbReference>
<evidence type="ECO:0000256" key="10">
    <source>
        <dbReference type="ARBA" id="ARBA00052340"/>
    </source>
</evidence>
<evidence type="ECO:0000256" key="9">
    <source>
        <dbReference type="ARBA" id="ARBA00030681"/>
    </source>
</evidence>
<dbReference type="AlphaFoldDB" id="A0A8B7XEA2"/>
<protein>
    <recommendedName>
        <fullName evidence="4">Glutamine-dependent NAD(+) synthetase</fullName>
        <ecNumber evidence="3">6.3.5.1</ecNumber>
    </recommendedName>
    <alternativeName>
        <fullName evidence="9">NAD(+) synthase [glutamine-hydrolyzing]</fullName>
    </alternativeName>
</protein>
<dbReference type="GO" id="GO:0003952">
    <property type="term" value="F:NAD+ synthase (glutamine-hydrolyzing) activity"/>
    <property type="evidence" value="ECO:0007669"/>
    <property type="project" value="UniProtKB-EC"/>
</dbReference>
<comment type="pathway">
    <text evidence="1">Cofactor biosynthesis; NAD(+) biosynthesis; NAD(+) from deamido-NAD(+) (L-Gln route): step 1/1.</text>
</comment>
<reference evidence="14" key="1">
    <citation type="submission" date="2025-08" db="UniProtKB">
        <authorList>
            <consortium name="RefSeq"/>
        </authorList>
    </citation>
    <scope>IDENTIFICATION</scope>
</reference>
<comment type="catalytic activity">
    <reaction evidence="10">
        <text>deamido-NAD(+) + L-glutamine + ATP + H2O = L-glutamate + AMP + diphosphate + NAD(+) + H(+)</text>
        <dbReference type="Rhea" id="RHEA:24384"/>
        <dbReference type="ChEBI" id="CHEBI:15377"/>
        <dbReference type="ChEBI" id="CHEBI:15378"/>
        <dbReference type="ChEBI" id="CHEBI:29985"/>
        <dbReference type="ChEBI" id="CHEBI:30616"/>
        <dbReference type="ChEBI" id="CHEBI:33019"/>
        <dbReference type="ChEBI" id="CHEBI:57540"/>
        <dbReference type="ChEBI" id="CHEBI:58359"/>
        <dbReference type="ChEBI" id="CHEBI:58437"/>
        <dbReference type="ChEBI" id="CHEBI:456215"/>
        <dbReference type="EC" id="6.3.5.1"/>
    </reaction>
</comment>
<dbReference type="PANTHER" id="PTHR23090">
    <property type="entry name" value="NH 3 /GLUTAMINE-DEPENDENT NAD + SYNTHETASE"/>
    <property type="match status" value="1"/>
</dbReference>
<evidence type="ECO:0000259" key="12">
    <source>
        <dbReference type="PROSITE" id="PS50263"/>
    </source>
</evidence>
<dbReference type="Gene3D" id="3.40.50.620">
    <property type="entry name" value="HUPs"/>
    <property type="match status" value="1"/>
</dbReference>
<keyword evidence="13" id="KW-1185">Reference proteome</keyword>
<comment type="similarity">
    <text evidence="2">In the C-terminal section; belongs to the NAD synthetase family.</text>
</comment>
<feature type="region of interest" description="Disordered" evidence="11">
    <location>
        <begin position="694"/>
        <end position="741"/>
    </location>
</feature>
<dbReference type="GO" id="GO:0009435">
    <property type="term" value="P:NAD+ biosynthetic process"/>
    <property type="evidence" value="ECO:0007669"/>
    <property type="project" value="UniProtKB-UniPathway"/>
</dbReference>
<dbReference type="Gene3D" id="3.60.110.10">
    <property type="entry name" value="Carbon-nitrogen hydrolase"/>
    <property type="match status" value="1"/>
</dbReference>
<name>A0A8B7XEA2_ACAPL</name>
<dbReference type="HAMAP" id="MF_02090">
    <property type="entry name" value="NadE_glutamine_dep"/>
    <property type="match status" value="1"/>
</dbReference>
<dbReference type="PANTHER" id="PTHR23090:SF9">
    <property type="entry name" value="GLUTAMINE-DEPENDENT NAD(+) SYNTHETASE"/>
    <property type="match status" value="1"/>
</dbReference>
<dbReference type="KEGG" id="aplc:110973020"/>
<evidence type="ECO:0000256" key="1">
    <source>
        <dbReference type="ARBA" id="ARBA00005188"/>
    </source>
</evidence>
<proteinExistence type="inferred from homology"/>
<dbReference type="Pfam" id="PF00795">
    <property type="entry name" value="CN_hydrolase"/>
    <property type="match status" value="1"/>
</dbReference>
<evidence type="ECO:0000256" key="8">
    <source>
        <dbReference type="ARBA" id="ARBA00023027"/>
    </source>
</evidence>
<evidence type="ECO:0000256" key="3">
    <source>
        <dbReference type="ARBA" id="ARBA00012743"/>
    </source>
</evidence>
<sequence>MGRKVTLATCTLNQWAMDFEGNCKRILKSIEIAKSLGAKYRLGPELEICGYGCNDHFYESDTCLHSFQVLAELLKSKVTQDIICDVGMPVLHKGVRYNTRVIFLNRKVLLIKPKSDMANYGNYRELRWFKGWAKERTVEEYFLPRMITRITNQTTVPIGDGVISTQDTCIGTEICEGLWTANSPHIGMYLDGVEIITNSSGSHHELRKCHTVIDLVKAATYKCGGIYMYSNLRGCDGERVYYQGGSLIGMNGNIVTRGDDFSLTDVDVDVATLDLEDVRAYKAQISSNNLYSAGVLKSFPRIKVEFALSGDVESSHRVNPPISCTLPTPEEEIAQAPACWLWDYLRRSGQAGFFLPLSGGIDSSATACIVASMCRLVCAAVNDGDEQVLEDVRRITADPSYEPSNPQELASRIFFTCYLGTVNSSVDTYTRAKNLAAEIGCNHTGITIDSAVNSTVNVFSKVSGKAPRFRAEGGSARENLALQNVQARTRMVLSYVFAQLSLWSQDKPGGLLVLGTANVDESLRGYLTKYDCSSADVNPIGGISKSDLRMFIKYAMEKFNLPSLRGIMDAPPTAELEPLKEGQVSQTDEEDMGMTYAELSTYGRLRKIAMCGPYSMFCKLVHEWKETCTPSQVAEKVKHFFRCYSINRHKMTTLTPAYHAESYATDDNRFDLRQFLYNTKWSWQFKCIDEEVERLNEERSKETKTERQKMSLDVSDRSNSENSHHASTSSNTTPHKVIQGHGVKVSKDSFVESVSCIPIVPTVTVTTATGEAGSLSDDSLGDEATPEAVTGTPTSADDTGAPRMRKRGHAGKSTAESHLDDSPKKRRTEVGNGNNNNGNSINHGSKDQTPWKRMGTWLKRRMSNENNAITSDTNTTKTKK</sequence>
<dbReference type="InterPro" id="IPR003010">
    <property type="entry name" value="C-N_Hydrolase"/>
</dbReference>
<dbReference type="CDD" id="cd00553">
    <property type="entry name" value="NAD_synthase"/>
    <property type="match status" value="1"/>
</dbReference>
<gene>
    <name evidence="14" type="primary">LOC110973020</name>
</gene>
<evidence type="ECO:0000256" key="4">
    <source>
        <dbReference type="ARBA" id="ARBA00017309"/>
    </source>
</evidence>
<dbReference type="Pfam" id="PF02540">
    <property type="entry name" value="NAD_synthase"/>
    <property type="match status" value="1"/>
</dbReference>
<dbReference type="InterPro" id="IPR003694">
    <property type="entry name" value="NAD_synthase"/>
</dbReference>
<evidence type="ECO:0000313" key="14">
    <source>
        <dbReference type="RefSeq" id="XP_022079074.1"/>
    </source>
</evidence>
<feature type="domain" description="CN hydrolase" evidence="12">
    <location>
        <begin position="5"/>
        <end position="275"/>
    </location>
</feature>
<dbReference type="Proteomes" id="UP000694845">
    <property type="component" value="Unplaced"/>
</dbReference>
<dbReference type="GO" id="GO:0005524">
    <property type="term" value="F:ATP binding"/>
    <property type="evidence" value="ECO:0007669"/>
    <property type="project" value="UniProtKB-KW"/>
</dbReference>
<dbReference type="InterPro" id="IPR022310">
    <property type="entry name" value="NAD/GMP_synthase"/>
</dbReference>
<dbReference type="PROSITE" id="PS50263">
    <property type="entry name" value="CN_HYDROLASE"/>
    <property type="match status" value="1"/>
</dbReference>
<dbReference type="RefSeq" id="XP_022079074.1">
    <property type="nucleotide sequence ID" value="XM_022223382.1"/>
</dbReference>
<dbReference type="InterPro" id="IPR036526">
    <property type="entry name" value="C-N_Hydrolase_sf"/>
</dbReference>
<feature type="region of interest" description="Disordered" evidence="11">
    <location>
        <begin position="770"/>
        <end position="880"/>
    </location>
</feature>
<dbReference type="FunFam" id="3.40.50.620:FF:000036">
    <property type="entry name" value="Glutamine-dependent NAD(+) synthetase"/>
    <property type="match status" value="1"/>
</dbReference>
<evidence type="ECO:0000256" key="2">
    <source>
        <dbReference type="ARBA" id="ARBA00007145"/>
    </source>
</evidence>
<accession>A0A8B7XEA2</accession>
<dbReference type="UniPathway" id="UPA00253">
    <property type="reaction ID" value="UER00334"/>
</dbReference>
<evidence type="ECO:0000256" key="5">
    <source>
        <dbReference type="ARBA" id="ARBA00022598"/>
    </source>
</evidence>
<keyword evidence="7" id="KW-0067">ATP-binding</keyword>
<dbReference type="GO" id="GO:0005737">
    <property type="term" value="C:cytoplasm"/>
    <property type="evidence" value="ECO:0007669"/>
    <property type="project" value="InterPro"/>
</dbReference>
<dbReference type="EC" id="6.3.5.1" evidence="3"/>
<dbReference type="GeneID" id="110973020"/>
<feature type="compositionally biased region" description="Basic and acidic residues" evidence="11">
    <location>
        <begin position="694"/>
        <end position="724"/>
    </location>
</feature>
<dbReference type="InterPro" id="IPR014445">
    <property type="entry name" value="Gln-dep_NAD_synthase"/>
</dbReference>
<feature type="compositionally biased region" description="Low complexity" evidence="11">
    <location>
        <begin position="725"/>
        <end position="735"/>
    </location>
</feature>
<dbReference type="SUPFAM" id="SSF56317">
    <property type="entry name" value="Carbon-nitrogen hydrolase"/>
    <property type="match status" value="1"/>
</dbReference>
<evidence type="ECO:0000256" key="6">
    <source>
        <dbReference type="ARBA" id="ARBA00022741"/>
    </source>
</evidence>
<organism evidence="13 14">
    <name type="scientific">Acanthaster planci</name>
    <name type="common">Crown-of-thorns starfish</name>
    <dbReference type="NCBI Taxonomy" id="133434"/>
    <lineage>
        <taxon>Eukaryota</taxon>
        <taxon>Metazoa</taxon>
        <taxon>Echinodermata</taxon>
        <taxon>Eleutherozoa</taxon>
        <taxon>Asterozoa</taxon>
        <taxon>Asteroidea</taxon>
        <taxon>Valvatacea</taxon>
        <taxon>Valvatida</taxon>
        <taxon>Acanthasteridae</taxon>
        <taxon>Acanthaster</taxon>
    </lineage>
</organism>
<keyword evidence="5" id="KW-0436">Ligase</keyword>
<evidence type="ECO:0000256" key="11">
    <source>
        <dbReference type="SAM" id="MobiDB-lite"/>
    </source>
</evidence>
<dbReference type="InterPro" id="IPR014729">
    <property type="entry name" value="Rossmann-like_a/b/a_fold"/>
</dbReference>
<keyword evidence="8" id="KW-0520">NAD</keyword>